<evidence type="ECO:0000313" key="10">
    <source>
        <dbReference type="EMBL" id="ORY80409.1"/>
    </source>
</evidence>
<dbReference type="InterPro" id="IPR003822">
    <property type="entry name" value="PAH"/>
</dbReference>
<dbReference type="Gene3D" id="1.20.1160.11">
    <property type="entry name" value="Paired amphipathic helix"/>
    <property type="match status" value="3"/>
</dbReference>
<dbReference type="Proteomes" id="UP000193685">
    <property type="component" value="Unassembled WGS sequence"/>
</dbReference>
<feature type="compositionally biased region" description="Low complexity" evidence="8">
    <location>
        <begin position="352"/>
        <end position="362"/>
    </location>
</feature>
<keyword evidence="3" id="KW-0677">Repeat</keyword>
<organism evidence="10 11">
    <name type="scientific">Protomyces lactucae-debilis</name>
    <dbReference type="NCBI Taxonomy" id="2754530"/>
    <lineage>
        <taxon>Eukaryota</taxon>
        <taxon>Fungi</taxon>
        <taxon>Dikarya</taxon>
        <taxon>Ascomycota</taxon>
        <taxon>Taphrinomycotina</taxon>
        <taxon>Taphrinomycetes</taxon>
        <taxon>Taphrinales</taxon>
        <taxon>Protomycetaceae</taxon>
        <taxon>Protomyces</taxon>
    </lineage>
</organism>
<feature type="region of interest" description="Disordered" evidence="8">
    <location>
        <begin position="1"/>
        <end position="95"/>
    </location>
</feature>
<feature type="compositionally biased region" description="Low complexity" evidence="8">
    <location>
        <begin position="47"/>
        <end position="76"/>
    </location>
</feature>
<dbReference type="FunFam" id="1.20.1160.11:FF:000003">
    <property type="entry name" value="Paired amphipathic helix SIN3-like protein"/>
    <property type="match status" value="1"/>
</dbReference>
<evidence type="ECO:0000256" key="2">
    <source>
        <dbReference type="ARBA" id="ARBA00022491"/>
    </source>
</evidence>
<feature type="compositionally biased region" description="Low complexity" evidence="8">
    <location>
        <begin position="501"/>
        <end position="517"/>
    </location>
</feature>
<feature type="compositionally biased region" description="Low complexity" evidence="8">
    <location>
        <begin position="26"/>
        <end position="37"/>
    </location>
</feature>
<evidence type="ECO:0000256" key="6">
    <source>
        <dbReference type="ARBA" id="ARBA00023242"/>
    </source>
</evidence>
<dbReference type="SUPFAM" id="SSF47762">
    <property type="entry name" value="PAH2 domain"/>
    <property type="match status" value="3"/>
</dbReference>
<keyword evidence="5" id="KW-0804">Transcription</keyword>
<feature type="region of interest" description="Disordered" evidence="8">
    <location>
        <begin position="914"/>
        <end position="933"/>
    </location>
</feature>
<feature type="domain" description="Histone deacetylase interacting" evidence="9">
    <location>
        <begin position="627"/>
        <end position="728"/>
    </location>
</feature>
<dbReference type="InterPro" id="IPR036600">
    <property type="entry name" value="PAH_sf"/>
</dbReference>
<dbReference type="EMBL" id="MCFI01000013">
    <property type="protein sequence ID" value="ORY80409.1"/>
    <property type="molecule type" value="Genomic_DNA"/>
</dbReference>
<dbReference type="GO" id="GO:0003714">
    <property type="term" value="F:transcription corepressor activity"/>
    <property type="evidence" value="ECO:0007669"/>
    <property type="project" value="InterPro"/>
</dbReference>
<evidence type="ECO:0000256" key="1">
    <source>
        <dbReference type="ARBA" id="ARBA00004123"/>
    </source>
</evidence>
<evidence type="ECO:0000256" key="8">
    <source>
        <dbReference type="SAM" id="MobiDB-lite"/>
    </source>
</evidence>
<keyword evidence="11" id="KW-1185">Reference proteome</keyword>
<evidence type="ECO:0000313" key="11">
    <source>
        <dbReference type="Proteomes" id="UP000193685"/>
    </source>
</evidence>
<evidence type="ECO:0000256" key="5">
    <source>
        <dbReference type="ARBA" id="ARBA00023163"/>
    </source>
</evidence>
<dbReference type="Pfam" id="PF08295">
    <property type="entry name" value="Sin3_corepress"/>
    <property type="match status" value="1"/>
</dbReference>
<accession>A0A1Y2F935</accession>
<feature type="region of interest" description="Disordered" evidence="8">
    <location>
        <begin position="347"/>
        <end position="373"/>
    </location>
</feature>
<gene>
    <name evidence="10" type="ORF">BCR37DRAFT_369309</name>
</gene>
<dbReference type="InterPro" id="IPR031693">
    <property type="entry name" value="Sin3_C"/>
</dbReference>
<dbReference type="STRING" id="56484.A0A1Y2F935"/>
<dbReference type="GO" id="GO:0070210">
    <property type="term" value="C:Rpd3L-Expanded complex"/>
    <property type="evidence" value="ECO:0007669"/>
    <property type="project" value="UniProtKB-ARBA"/>
</dbReference>
<dbReference type="InterPro" id="IPR039774">
    <property type="entry name" value="Sin3-like"/>
</dbReference>
<dbReference type="GeneID" id="63784911"/>
<evidence type="ECO:0000259" key="9">
    <source>
        <dbReference type="SMART" id="SM00761"/>
    </source>
</evidence>
<dbReference type="SMART" id="SM00761">
    <property type="entry name" value="HDAC_interact"/>
    <property type="match status" value="1"/>
</dbReference>
<dbReference type="Pfam" id="PF02671">
    <property type="entry name" value="PAH"/>
    <property type="match status" value="3"/>
</dbReference>
<dbReference type="Pfam" id="PF16879">
    <property type="entry name" value="Sin3a_C"/>
    <property type="match status" value="1"/>
</dbReference>
<proteinExistence type="predicted"/>
<dbReference type="GO" id="GO:0010628">
    <property type="term" value="P:positive regulation of gene expression"/>
    <property type="evidence" value="ECO:0007669"/>
    <property type="project" value="UniProtKB-ARBA"/>
</dbReference>
<dbReference type="GO" id="GO:0033698">
    <property type="term" value="C:Rpd3L complex"/>
    <property type="evidence" value="ECO:0007669"/>
    <property type="project" value="UniProtKB-ARBA"/>
</dbReference>
<dbReference type="OMA" id="MCEEVIK"/>
<feature type="compositionally biased region" description="Polar residues" evidence="8">
    <location>
        <begin position="1"/>
        <end position="11"/>
    </location>
</feature>
<dbReference type="OrthoDB" id="10265969at2759"/>
<comment type="caution">
    <text evidence="10">The sequence shown here is derived from an EMBL/GenBank/DDBJ whole genome shotgun (WGS) entry which is preliminary data.</text>
</comment>
<keyword evidence="4" id="KW-0805">Transcription regulation</keyword>
<dbReference type="PANTHER" id="PTHR12346:SF0">
    <property type="entry name" value="SIN3A, ISOFORM G"/>
    <property type="match status" value="1"/>
</dbReference>
<feature type="compositionally biased region" description="Low complexity" evidence="8">
    <location>
        <begin position="459"/>
        <end position="472"/>
    </location>
</feature>
<dbReference type="PROSITE" id="PS51477">
    <property type="entry name" value="PAH"/>
    <property type="match status" value="3"/>
</dbReference>
<keyword evidence="2" id="KW-0678">Repressor</keyword>
<feature type="region of interest" description="Disordered" evidence="8">
    <location>
        <begin position="306"/>
        <end position="328"/>
    </location>
</feature>
<evidence type="ECO:0000256" key="4">
    <source>
        <dbReference type="ARBA" id="ARBA00023015"/>
    </source>
</evidence>
<name>A0A1Y2F935_PROLT</name>
<comment type="subcellular location">
    <subcellularLocation>
        <location evidence="1 7">Nucleus</location>
    </subcellularLocation>
</comment>
<reference evidence="10 11" key="1">
    <citation type="submission" date="2016-07" db="EMBL/GenBank/DDBJ databases">
        <title>Pervasive Adenine N6-methylation of Active Genes in Fungi.</title>
        <authorList>
            <consortium name="DOE Joint Genome Institute"/>
            <person name="Mondo S.J."/>
            <person name="Dannebaum R.O."/>
            <person name="Kuo R.C."/>
            <person name="Labutti K."/>
            <person name="Haridas S."/>
            <person name="Kuo A."/>
            <person name="Salamov A."/>
            <person name="Ahrendt S.R."/>
            <person name="Lipzen A."/>
            <person name="Sullivan W."/>
            <person name="Andreopoulos W.B."/>
            <person name="Clum A."/>
            <person name="Lindquist E."/>
            <person name="Daum C."/>
            <person name="Ramamoorthy G.K."/>
            <person name="Gryganskyi A."/>
            <person name="Culley D."/>
            <person name="Magnuson J.K."/>
            <person name="James T.Y."/>
            <person name="O'Malley M.A."/>
            <person name="Stajich J.E."/>
            <person name="Spatafora J.W."/>
            <person name="Visel A."/>
            <person name="Grigoriev I.V."/>
        </authorList>
    </citation>
    <scope>NUCLEOTIDE SEQUENCE [LARGE SCALE GENOMIC DNA]</scope>
    <source>
        <strain evidence="10 11">12-1054</strain>
    </source>
</reference>
<protein>
    <recommendedName>
        <fullName evidence="9">Histone deacetylase interacting domain-containing protein</fullName>
    </recommendedName>
</protein>
<dbReference type="GO" id="GO:0000122">
    <property type="term" value="P:negative regulation of transcription by RNA polymerase II"/>
    <property type="evidence" value="ECO:0007669"/>
    <property type="project" value="TreeGrafter"/>
</dbReference>
<keyword evidence="6 7" id="KW-0539">Nucleus</keyword>
<dbReference type="InterPro" id="IPR013194">
    <property type="entry name" value="HDAC_interact_dom"/>
</dbReference>
<dbReference type="FunFam" id="1.20.1160.11:FF:000002">
    <property type="entry name" value="Paired amphipathic helix protein SIN3"/>
    <property type="match status" value="1"/>
</dbReference>
<feature type="compositionally biased region" description="Acidic residues" evidence="8">
    <location>
        <begin position="985"/>
        <end position="1004"/>
    </location>
</feature>
<dbReference type="PANTHER" id="PTHR12346">
    <property type="entry name" value="SIN3B-RELATED"/>
    <property type="match status" value="1"/>
</dbReference>
<feature type="region of interest" description="Disordered" evidence="8">
    <location>
        <begin position="139"/>
        <end position="171"/>
    </location>
</feature>
<sequence length="1395" mass="154882">MEANTPAQQAGGSPAVNPTQAPPTEPASAPSQPAAGPDTQPVVQDITAPSAQQPTAPAASNTTSQAQPPTQAPPQHTGDESAPADASIVPVPAPLPYFQQQENSASAVPLPSFAVATAGSTAAGLIPAPTSAQDDIAAAKQESPVASARRETSPGTDTFPAVDGSLQAPASAGTAAQTQAQQQQSAATQQTILQAAQRAADQGYRPLNVKDALSYLDQVKIRFFDQPDVYNRFLDIMKDFKSQSIDTPGVIERVSTLFRGHPELVQGFNTFLPPGYRIECSSDPSDPNPIRVTTPQGTVNQVNGQHGGPTRFSAPVAPGSTATGQGTWRTDDQYAQNAAYGMTMVSQAANQGPPSNGSTGNLGNNGNGGEKKPVEFNHAINYVNKIKTRFSNEPDTYKHFLEILQTYQKDARPIQEVYSQVTELFKGAQDLLQDFKQFLPENNAGASAAARMPAVGTFAPPQQASAPTASSTRGDKKRRPAAEPQRGSGAKKGKSTHRQSEAQSQQQHAQQQGQQQGPVSPNLLPSAPEPLHAMHARASANVEELAFFERAKKYINNKATTVEFFKVLNLFTQEIIDKNTLVERIDAFIGQHKDLMDQFKKIVNYTGADETFENLPATTRPKVDLSLCKAFGPSYRQLPKSETLLPCSGRDDMCWEVLNDVYVSHPTWASEDAGFVAHKKNQYEEALHKIEEERYEYDLNIEANLRTIQLLEPIAQRISTMMEEEKRQFKLPPGLGGQSIAIYQKVIKKIYDKERGQEVIDQIHENPVIAVPVVLKRLKQKDEEWKRAQREWNKVWRETEAKNYYKSLDHQGVYFKTIDKKSMMARNLISEIETLRRMQAERRVSPAAPRPAFQYEYNMRHHDICIDIRNLLTIQIERMSVSAAERERMLTWSTTFIPLFFGIDASTIVESIGGEAESLSRPTGGVSTRRKKAGEEVDLLKSIMKRTREAVHRRNKQSADGETPELESQPPSRVSTPALDKDSDADAEASQDTPMVDEEETPDTEDAINLAAQETRVWTELNTDPKTKVAGTIVQPADDAPEAEQRTVFNFFSNSAFYCFLRWFQMVYDRLATLKSLEEEVTRELKLRKPNTTAVQLGLVQARMVALGLDFDDDANHYQQLLALAEQLIEGTTDQASFEDMLRYIYGTKAFKVYTIDKLVGLMAKQIQSIVNEEKNVAQTQAFTKDRVKQIITPREQIIYRIQTETTIGQNEQLYRHEWNNATRVLRIQHVGKDDASLADAVTKEEAWKYYIDSWTIAKPTYGVPQDSVKPCLDRNLQHFVVGEDEAAMSERYQDARFIQSHLQMKVCINTYKIFYVPHTEDRLLLRGPKAAYATQEAAEASIKEKAEKFHALVDERLPASVKKLGEEDQLGRVFKAPPEEVAADAAADVEMADA</sequence>
<dbReference type="RefSeq" id="XP_040724297.1">
    <property type="nucleotide sequence ID" value="XM_040868312.1"/>
</dbReference>
<evidence type="ECO:0000256" key="7">
    <source>
        <dbReference type="PROSITE-ProRule" id="PRU00810"/>
    </source>
</evidence>
<feature type="region of interest" description="Disordered" evidence="8">
    <location>
        <begin position="946"/>
        <end position="1004"/>
    </location>
</feature>
<evidence type="ECO:0000256" key="3">
    <source>
        <dbReference type="ARBA" id="ARBA00022737"/>
    </source>
</evidence>
<feature type="region of interest" description="Disordered" evidence="8">
    <location>
        <begin position="457"/>
        <end position="529"/>
    </location>
</feature>
<dbReference type="FunFam" id="1.20.1160.11:FF:000001">
    <property type="entry name" value="Paired amphipathic helix protein Sin3"/>
    <property type="match status" value="1"/>
</dbReference>